<dbReference type="GO" id="GO:0032259">
    <property type="term" value="P:methylation"/>
    <property type="evidence" value="ECO:0007669"/>
    <property type="project" value="UniProtKB-KW"/>
</dbReference>
<accession>A0A934VEZ4</accession>
<name>A0A934VEZ4_9BACT</name>
<dbReference type="PANTHER" id="PTHR35276:SF1">
    <property type="entry name" value="TRNA (MNM(5)S(2)U34)-METHYLTRANSFERASE, CHLOROPLASTIC"/>
    <property type="match status" value="1"/>
</dbReference>
<dbReference type="Gene3D" id="3.40.50.150">
    <property type="entry name" value="Vaccinia Virus protein VP39"/>
    <property type="match status" value="1"/>
</dbReference>
<dbReference type="EMBL" id="JAENII010000003">
    <property type="protein sequence ID" value="MBK1826442.1"/>
    <property type="molecule type" value="Genomic_DNA"/>
</dbReference>
<keyword evidence="1" id="KW-0808">Transferase</keyword>
<dbReference type="InterPro" id="IPR010719">
    <property type="entry name" value="MnmM_MeTrfase"/>
</dbReference>
<dbReference type="Pfam" id="PF06962">
    <property type="entry name" value="rRNA_methylase"/>
    <property type="match status" value="1"/>
</dbReference>
<keyword evidence="1" id="KW-0489">Methyltransferase</keyword>
<proteinExistence type="predicted"/>
<dbReference type="RefSeq" id="WP_200277406.1">
    <property type="nucleotide sequence ID" value="NZ_JAENII010000003.1"/>
</dbReference>
<evidence type="ECO:0000313" key="2">
    <source>
        <dbReference type="Proteomes" id="UP000658278"/>
    </source>
</evidence>
<keyword evidence="2" id="KW-1185">Reference proteome</keyword>
<reference evidence="1" key="1">
    <citation type="submission" date="2021-01" db="EMBL/GenBank/DDBJ databases">
        <title>Modified the classification status of verrucomicrobia.</title>
        <authorList>
            <person name="Feng X."/>
        </authorList>
    </citation>
    <scope>NUCLEOTIDE SEQUENCE</scope>
    <source>
        <strain evidence="1">KCTC 22201</strain>
    </source>
</reference>
<dbReference type="AlphaFoldDB" id="A0A934VEZ4"/>
<evidence type="ECO:0000313" key="1">
    <source>
        <dbReference type="EMBL" id="MBK1826442.1"/>
    </source>
</evidence>
<dbReference type="InterPro" id="IPR029063">
    <property type="entry name" value="SAM-dependent_MTases_sf"/>
</dbReference>
<dbReference type="PANTHER" id="PTHR35276">
    <property type="entry name" value="S-ADENOSYL-L-METHIONINE-DEPENDENT METHYLTRANSFERASES SUPERFAMILY PROTEIN"/>
    <property type="match status" value="1"/>
</dbReference>
<dbReference type="Proteomes" id="UP000658278">
    <property type="component" value="Unassembled WGS sequence"/>
</dbReference>
<sequence>MSERPTAAAHRVVTEIVEKGDVVVDATAGNGHDTLFLANLVGDEGRVFAFDVQQEAIESTRARLEQAGVADRVDLRCESHGGLLEVVGRDAVTAVMFNLGYLPGGDHEIITEVAETATAVVQALFALKSGGVMTVVCYTGHPGGTEEADTVVMGLKQIRREGPMGAFELEIREPAREQAPFLIVVRKA</sequence>
<gene>
    <name evidence="1" type="ORF">JIN81_05395</name>
</gene>
<comment type="caution">
    <text evidence="1">The sequence shown here is derived from an EMBL/GenBank/DDBJ whole genome shotgun (WGS) entry which is preliminary data.</text>
</comment>
<organism evidence="1 2">
    <name type="scientific">Haloferula rosea</name>
    <dbReference type="NCBI Taxonomy" id="490093"/>
    <lineage>
        <taxon>Bacteria</taxon>
        <taxon>Pseudomonadati</taxon>
        <taxon>Verrucomicrobiota</taxon>
        <taxon>Verrucomicrobiia</taxon>
        <taxon>Verrucomicrobiales</taxon>
        <taxon>Verrucomicrobiaceae</taxon>
        <taxon>Haloferula</taxon>
    </lineage>
</organism>
<dbReference type="GO" id="GO:0008168">
    <property type="term" value="F:methyltransferase activity"/>
    <property type="evidence" value="ECO:0007669"/>
    <property type="project" value="UniProtKB-KW"/>
</dbReference>
<dbReference type="SUPFAM" id="SSF53335">
    <property type="entry name" value="S-adenosyl-L-methionine-dependent methyltransferases"/>
    <property type="match status" value="1"/>
</dbReference>
<protein>
    <submittedName>
        <fullName evidence="1">Class I SAM-dependent methyltransferase</fullName>
    </submittedName>
</protein>